<dbReference type="Pfam" id="PF02413">
    <property type="entry name" value="Caudo_TAP"/>
    <property type="match status" value="1"/>
</dbReference>
<accession>A0A177SAZ8</accession>
<dbReference type="EMBL" id="LUCV01000049">
    <property type="protein sequence ID" value="OAI85002.1"/>
    <property type="molecule type" value="Genomic_DNA"/>
</dbReference>
<reference evidence="1 2" key="1">
    <citation type="submission" date="2016-03" db="EMBL/GenBank/DDBJ databases">
        <title>Draft Genome Assembly of Pseudomonas putida strain CBF10-2.</title>
        <authorList>
            <person name="Iyer R.S."/>
            <person name="Damania A."/>
        </authorList>
    </citation>
    <scope>NUCLEOTIDE SEQUENCE [LARGE SCALE GENOMIC DNA]</scope>
    <source>
        <strain evidence="1 2">CBF10-2</strain>
    </source>
</reference>
<name>A0A177SAZ8_PSEPU</name>
<comment type="caution">
    <text evidence="1">The sequence shown here is derived from an EMBL/GenBank/DDBJ whole genome shotgun (WGS) entry which is preliminary data.</text>
</comment>
<evidence type="ECO:0000313" key="1">
    <source>
        <dbReference type="EMBL" id="OAI85002.1"/>
    </source>
</evidence>
<organism evidence="1 2">
    <name type="scientific">Pseudomonas putida</name>
    <name type="common">Arthrobacter siderocapsulatus</name>
    <dbReference type="NCBI Taxonomy" id="303"/>
    <lineage>
        <taxon>Bacteria</taxon>
        <taxon>Pseudomonadati</taxon>
        <taxon>Pseudomonadota</taxon>
        <taxon>Gammaproteobacteria</taxon>
        <taxon>Pseudomonadales</taxon>
        <taxon>Pseudomonadaceae</taxon>
        <taxon>Pseudomonas</taxon>
    </lineage>
</organism>
<dbReference type="Proteomes" id="UP000077752">
    <property type="component" value="Unassembled WGS sequence"/>
</dbReference>
<gene>
    <name evidence="1" type="ORF">AYO28_02970</name>
</gene>
<dbReference type="InterPro" id="IPR003458">
    <property type="entry name" value="Phage_T4_Gp38_tail_assem"/>
</dbReference>
<sequence>MDWSQVITAEAKAQAAVEQHLAAVVGDTAQRRAVADAAIAPLQDAVDIDEATEVEAALLKEWKRYRVALNRLPEQPGYPTEIDWPAPPA</sequence>
<dbReference type="AlphaFoldDB" id="A0A177SAZ8"/>
<proteinExistence type="predicted"/>
<evidence type="ECO:0000313" key="2">
    <source>
        <dbReference type="Proteomes" id="UP000077752"/>
    </source>
</evidence>
<protein>
    <submittedName>
        <fullName evidence="1">Phage tail protein</fullName>
    </submittedName>
</protein>